<proteinExistence type="predicted"/>
<reference evidence="1" key="1">
    <citation type="submission" date="2020-02" db="EMBL/GenBank/DDBJ databases">
        <title>Genome sequencing of the panga catfish, Pangasius djambal.</title>
        <authorList>
            <person name="Wen M."/>
            <person name="Zahm M."/>
            <person name="Roques C."/>
            <person name="Cabau C."/>
            <person name="Klopp C."/>
            <person name="Donnadieu C."/>
            <person name="Jouanno E."/>
            <person name="Avarre J.-C."/>
            <person name="Campet M."/>
            <person name="Ha T."/>
            <person name="Dugue R."/>
            <person name="Lampietro C."/>
            <person name="Louis A."/>
            <person name="Herpin A."/>
            <person name="Echchiki A."/>
            <person name="Berthelot C."/>
            <person name="Parey E."/>
            <person name="Roest-Crollius H."/>
            <person name="Braasch I."/>
            <person name="Postlethwait J.H."/>
            <person name="Bobe J."/>
            <person name="Montfort J."/>
            <person name="Bouchez O."/>
            <person name="Begum T."/>
            <person name="Schartl M."/>
            <person name="Gustiano R."/>
            <person name="Guiguen Y."/>
        </authorList>
    </citation>
    <scope>NUCLEOTIDE SEQUENCE</scope>
    <source>
        <strain evidence="1">Pdj_M5554</strain>
    </source>
</reference>
<dbReference type="EMBL" id="CM040990">
    <property type="protein sequence ID" value="MCJ8742010.1"/>
    <property type="molecule type" value="Genomic_DNA"/>
</dbReference>
<protein>
    <submittedName>
        <fullName evidence="1">Uncharacterized protein</fullName>
    </submittedName>
</protein>
<dbReference type="Proteomes" id="UP000830395">
    <property type="component" value="Chromosome 16"/>
</dbReference>
<gene>
    <name evidence="1" type="ORF">PDJAM_G00077350</name>
</gene>
<name>A0ACC5Z2V1_9TELE</name>
<comment type="caution">
    <text evidence="1">The sequence shown here is derived from an EMBL/GenBank/DDBJ whole genome shotgun (WGS) entry which is preliminary data.</text>
</comment>
<evidence type="ECO:0000313" key="1">
    <source>
        <dbReference type="EMBL" id="MCJ8742010.1"/>
    </source>
</evidence>
<keyword evidence="2" id="KW-1185">Reference proteome</keyword>
<sequence length="748" mass="84228">MFSSTGSIRYLFSRIPFITGGDVVDTLPTADRNPPMFGRFPYATHDDDFVEPPLTAYHGTNSGQLSVRSIDLLKSKTDQNRLEHHTDRYQSDNLIIRRGQSFQMWIELTRSFDPKSDKLHLELRLGPIPMLSRGTLVTVPLVDKLENKSWEAKIIEQKDTRIKLSIKIPSNALIGRYELSVITWTPKGSNTYSPKPENDIYLLFNPWCKDDSVFMDKEDERNEYVLNDVGTLYYGSDSQIGDRTWIFGQFADGVLAACLFILEKSLARASGWGDPVNIVRLVSAMVNSPDDQGVLEGNWSSNYENGTSPTLWNGSVEILRQYHKSGGKPVKYGQCWVFAGVTNTVLRCLGIPTRCITNFSSAHDTDVSLTTDVYFDEKMKPIERLNNDSIWNFHVWNESWMARPDLQVGMGGWQVVDATPQETSQGTFCCGPTPVVAIRDGLVYLKYDAPFVFAEVNSDRIFWQRQANGTFTQIYNEKNVVGRYISTKAVGSDRRVDITHLYKHPEGSEAERIAVETASRFGSKTNIYPRAVANDVKFQVSVEGEGPWMGEDARLSFTVNNGSSEKRSTKLYCQVAIMFYTGVLKGTVKKDEIAVKLKPREVQTLVWTVPYDMYKDQLVDQAALMLTVLGRVNETQQVLVTRFNFRLRTPEIILTPVGDAVVGKEMAAKITFKNPLTRILKNVTFRIEGLGLLNAKDILYGDISSLATITLTVKFTPTLSGLRKLLASLDCQQLTQVYGVTDILVKQK</sequence>
<organism evidence="1 2">
    <name type="scientific">Pangasius djambal</name>
    <dbReference type="NCBI Taxonomy" id="1691987"/>
    <lineage>
        <taxon>Eukaryota</taxon>
        <taxon>Metazoa</taxon>
        <taxon>Chordata</taxon>
        <taxon>Craniata</taxon>
        <taxon>Vertebrata</taxon>
        <taxon>Euteleostomi</taxon>
        <taxon>Actinopterygii</taxon>
        <taxon>Neopterygii</taxon>
        <taxon>Teleostei</taxon>
        <taxon>Ostariophysi</taxon>
        <taxon>Siluriformes</taxon>
        <taxon>Pangasiidae</taxon>
        <taxon>Pangasius</taxon>
    </lineage>
</organism>
<accession>A0ACC5Z2V1</accession>
<evidence type="ECO:0000313" key="2">
    <source>
        <dbReference type="Proteomes" id="UP000830395"/>
    </source>
</evidence>